<name>A0A101UQY0_9ACTN</name>
<dbReference type="STRING" id="909626.AQJ91_42635"/>
<dbReference type="Proteomes" id="UP000053260">
    <property type="component" value="Unassembled WGS sequence"/>
</dbReference>
<dbReference type="SUPFAM" id="SSF52540">
    <property type="entry name" value="P-loop containing nucleoside triphosphate hydrolases"/>
    <property type="match status" value="1"/>
</dbReference>
<dbReference type="PROSITE" id="PS51257">
    <property type="entry name" value="PROKAR_LIPOPROTEIN"/>
    <property type="match status" value="1"/>
</dbReference>
<evidence type="ECO:0000313" key="1">
    <source>
        <dbReference type="EMBL" id="KUO15249.1"/>
    </source>
</evidence>
<protein>
    <recommendedName>
        <fullName evidence="3">Helicase ATP-binding domain-containing protein</fullName>
    </recommendedName>
</protein>
<evidence type="ECO:0008006" key="3">
    <source>
        <dbReference type="Google" id="ProtNLM"/>
    </source>
</evidence>
<organism evidence="1 2">
    <name type="scientific">Streptomyces dysideae</name>
    <dbReference type="NCBI Taxonomy" id="909626"/>
    <lineage>
        <taxon>Bacteria</taxon>
        <taxon>Bacillati</taxon>
        <taxon>Actinomycetota</taxon>
        <taxon>Actinomycetes</taxon>
        <taxon>Kitasatosporales</taxon>
        <taxon>Streptomycetaceae</taxon>
        <taxon>Streptomyces</taxon>
    </lineage>
</organism>
<reference evidence="1 2" key="1">
    <citation type="submission" date="2015-10" db="EMBL/GenBank/DDBJ databases">
        <title>Draft genome sequence of Streptomyces sp. RV15, isolated from a marine sponge.</title>
        <authorList>
            <person name="Ruckert C."/>
            <person name="Abdelmohsen U.R."/>
            <person name="Winkler A."/>
            <person name="Hentschel U."/>
            <person name="Kalinowski J."/>
            <person name="Kampfer P."/>
            <person name="Glaeser S."/>
        </authorList>
    </citation>
    <scope>NUCLEOTIDE SEQUENCE [LARGE SCALE GENOMIC DNA]</scope>
    <source>
        <strain evidence="1 2">RV15</strain>
    </source>
</reference>
<evidence type="ECO:0000313" key="2">
    <source>
        <dbReference type="Proteomes" id="UP000053260"/>
    </source>
</evidence>
<keyword evidence="2" id="KW-1185">Reference proteome</keyword>
<proteinExistence type="predicted"/>
<accession>A0A101UQY0</accession>
<dbReference type="EMBL" id="LMXB01000118">
    <property type="protein sequence ID" value="KUO15249.1"/>
    <property type="molecule type" value="Genomic_DNA"/>
</dbReference>
<dbReference type="InterPro" id="IPR027417">
    <property type="entry name" value="P-loop_NTPase"/>
</dbReference>
<sequence>MSSGRSPEQNALLAAFALACHLFPATSDDGTPIASFRHVALLAERKPWSLKQWDQLTTDEYRVFGRVIRKLPSSYTSADAVRVAFRAMLGDDSEHSVDLTDGLFALPSDGTTGHVLCYLPEPPLDYAGSIIRGYYTMGKRPRALEFAGPGHYTTRVAYLGKDLGRAAVGLTFPSAPDFEEAPGHDALPHIVTVPETPELSFSKKEILEVAELLSRPERKAGTKYIRRTVKKFLKKLRCPSGKVKALELMNGSFQILNAPTGSGKTVLVRVLAALMAKRDLRLGIVVPDVKATLKMKRDIGSDLDWLYQLKELPEPKTCAALMSPAKRHERALEYGALMKDTPIEQWDGKNLEDLAEVGYACAQKAYMTVQDPFPAGEENCLTLSKPGESGTYACPFIPVCDKFRPLYEATRASVIITNHMNFVEGTLRTGVVFDGDSFQDKPRGTRGASVFEAMARMCHLLVVDEVDALQLSAIKGCAKEAVLASLMKKSLLDVVDDDRRNLPPHLRELLTNPLSHARLTAENLLLWLANKQLILNPPALSKARDDKDDAYRDNKGWRTATSRDREIINYLFPDDHDVDEPIPDELFTLLNQLMPGKDSDEDQPVELLPMPEGADWERLTDQLYDLVSPRGRHNLLPVKQAMHQSIEETVTEDTVRARLVNLITVRAILLELGQALSLLREQAQKVQDHDSAAARDILAMTYRSTVSKLYPTGMLGRDIHGYQVTGIGDDSKPTAELRESATIGDPHTFISELGRLTSLMEAGVRRPVLGLSATAFFPHASGEHVHAPVAWWMPDVKESIRANRLPVTNSDVPGGEGIQIAGLYDEHKLSALREMGQAIYEQQLRGRLDWLARNDQDRARCILQVNGYKQGLYLAIGMAQAEGMTHRVCVLLRREDLAEYRNILPKGVRAIVAEELEDFHEFGDILIAPMARIARGLNIVVETRSAISDVYLCVRPVLSIEDPAWMHGSVNACGQRAARSFSGDDPYEAIEHARTASREHLVKILRSPTRFSSMHQDLQMELISSMLVELIQLAGRARRGDTDMDLFVVDQAALGTKYTTGLAEVIRLIYDAWSPEEREMMNRLYGRAIIEFLRYAEVSHSFS</sequence>
<gene>
    <name evidence="1" type="ORF">AQJ91_42635</name>
</gene>
<dbReference type="AlphaFoldDB" id="A0A101UQY0"/>
<comment type="caution">
    <text evidence="1">The sequence shown here is derived from an EMBL/GenBank/DDBJ whole genome shotgun (WGS) entry which is preliminary data.</text>
</comment>